<dbReference type="PROSITE" id="PS50928">
    <property type="entry name" value="ABC_TM1"/>
    <property type="match status" value="1"/>
</dbReference>
<dbReference type="RefSeq" id="WP_004604906.1">
    <property type="nucleotide sequence ID" value="NZ_AP024846.1"/>
</dbReference>
<dbReference type="PANTHER" id="PTHR43744">
    <property type="entry name" value="ABC TRANSPORTER PERMEASE PROTEIN MG189-RELATED-RELATED"/>
    <property type="match status" value="1"/>
</dbReference>
<dbReference type="CDD" id="cd06261">
    <property type="entry name" value="TM_PBP2"/>
    <property type="match status" value="1"/>
</dbReference>
<dbReference type="GeneID" id="62696224"/>
<comment type="subcellular location">
    <subcellularLocation>
        <location evidence="1 7">Cell membrane</location>
        <topology evidence="1 7">Multi-pass membrane protein</topology>
    </subcellularLocation>
</comment>
<dbReference type="Proteomes" id="UP000462363">
    <property type="component" value="Unassembled WGS sequence"/>
</dbReference>
<evidence type="ECO:0000313" key="9">
    <source>
        <dbReference type="EMBL" id="MSS41991.1"/>
    </source>
</evidence>
<comment type="caution">
    <text evidence="9">The sequence shown here is derived from an EMBL/GenBank/DDBJ whole genome shotgun (WGS) entry which is preliminary data.</text>
</comment>
<dbReference type="Pfam" id="PF00528">
    <property type="entry name" value="BPD_transp_1"/>
    <property type="match status" value="1"/>
</dbReference>
<dbReference type="EMBL" id="VUMB01000068">
    <property type="protein sequence ID" value="MSS41991.1"/>
    <property type="molecule type" value="Genomic_DNA"/>
</dbReference>
<gene>
    <name evidence="9" type="ORF">FYJ37_17230</name>
</gene>
<keyword evidence="2 7" id="KW-0813">Transport</keyword>
<organism evidence="9 10">
    <name type="scientific">Clostridium scindens (strain JCM 10418 / VPI 12708)</name>
    <dbReference type="NCBI Taxonomy" id="29347"/>
    <lineage>
        <taxon>Bacteria</taxon>
        <taxon>Bacillati</taxon>
        <taxon>Bacillota</taxon>
        <taxon>Clostridia</taxon>
        <taxon>Lachnospirales</taxon>
        <taxon>Lachnospiraceae</taxon>
    </lineage>
</organism>
<feature type="transmembrane region" description="Helical" evidence="7">
    <location>
        <begin position="129"/>
        <end position="152"/>
    </location>
</feature>
<evidence type="ECO:0000256" key="7">
    <source>
        <dbReference type="RuleBase" id="RU363032"/>
    </source>
</evidence>
<feature type="transmembrane region" description="Helical" evidence="7">
    <location>
        <begin position="73"/>
        <end position="92"/>
    </location>
</feature>
<dbReference type="Gene3D" id="1.10.3720.10">
    <property type="entry name" value="MetI-like"/>
    <property type="match status" value="1"/>
</dbReference>
<evidence type="ECO:0000256" key="6">
    <source>
        <dbReference type="ARBA" id="ARBA00023136"/>
    </source>
</evidence>
<evidence type="ECO:0000256" key="3">
    <source>
        <dbReference type="ARBA" id="ARBA00022475"/>
    </source>
</evidence>
<evidence type="ECO:0000313" key="10">
    <source>
        <dbReference type="Proteomes" id="UP000462363"/>
    </source>
</evidence>
<evidence type="ECO:0000256" key="2">
    <source>
        <dbReference type="ARBA" id="ARBA00022448"/>
    </source>
</evidence>
<feature type="transmembrane region" description="Helical" evidence="7">
    <location>
        <begin position="104"/>
        <end position="123"/>
    </location>
</feature>
<accession>A0A844FDC7</accession>
<dbReference type="GO" id="GO:0005886">
    <property type="term" value="C:plasma membrane"/>
    <property type="evidence" value="ECO:0007669"/>
    <property type="project" value="UniProtKB-SubCell"/>
</dbReference>
<keyword evidence="3" id="KW-1003">Cell membrane</keyword>
<evidence type="ECO:0000256" key="1">
    <source>
        <dbReference type="ARBA" id="ARBA00004651"/>
    </source>
</evidence>
<keyword evidence="5 7" id="KW-1133">Transmembrane helix</keyword>
<keyword evidence="4 7" id="KW-0812">Transmembrane</keyword>
<sequence>MSRKVKKFGMYFMLIVVSIISIFPIFWMVIASTNRSVDVIGGKLTVGTYLLENYKTLVSQQPIWGNFWNSCRYTVAVTVFALIISSLAGYGFEIYKDKKKEKIYALVLITMMIPFVALMVPLFKMYSKLGLLNTVLGFMLPSLATPLLIMMFRTNAKAFPPSIIEASRIDGLSEFGIFFRMYIPSMKSVFAAAGVVTFMNSWNNFLWAKVIMSDSSTQTMPMLISNLTSGYKTDYGMLMLAVLITTIPTAIVFFTLQKNFVEGITGSVK</sequence>
<proteinExistence type="inferred from homology"/>
<keyword evidence="6 7" id="KW-0472">Membrane</keyword>
<dbReference type="InterPro" id="IPR000515">
    <property type="entry name" value="MetI-like"/>
</dbReference>
<evidence type="ECO:0000256" key="4">
    <source>
        <dbReference type="ARBA" id="ARBA00022692"/>
    </source>
</evidence>
<evidence type="ECO:0000259" key="8">
    <source>
        <dbReference type="PROSITE" id="PS50928"/>
    </source>
</evidence>
<feature type="transmembrane region" description="Helical" evidence="7">
    <location>
        <begin position="189"/>
        <end position="212"/>
    </location>
</feature>
<feature type="transmembrane region" description="Helical" evidence="7">
    <location>
        <begin position="235"/>
        <end position="256"/>
    </location>
</feature>
<evidence type="ECO:0000256" key="5">
    <source>
        <dbReference type="ARBA" id="ARBA00022989"/>
    </source>
</evidence>
<name>A0A844FDC7_CLOSV</name>
<feature type="domain" description="ABC transmembrane type-1" evidence="8">
    <location>
        <begin position="67"/>
        <end position="256"/>
    </location>
</feature>
<reference evidence="9 10" key="1">
    <citation type="submission" date="2019-08" db="EMBL/GenBank/DDBJ databases">
        <title>In-depth cultivation of the pig gut microbiome towards novel bacterial diversity and tailored functional studies.</title>
        <authorList>
            <person name="Wylensek D."/>
            <person name="Hitch T.C.A."/>
            <person name="Clavel T."/>
        </authorList>
    </citation>
    <scope>NUCLEOTIDE SEQUENCE [LARGE SCALE GENOMIC DNA]</scope>
    <source>
        <strain evidence="9 10">BL-389-WT-3D</strain>
    </source>
</reference>
<dbReference type="InterPro" id="IPR035906">
    <property type="entry name" value="MetI-like_sf"/>
</dbReference>
<dbReference type="AlphaFoldDB" id="A0A844FDC7"/>
<dbReference type="SUPFAM" id="SSF161098">
    <property type="entry name" value="MetI-like"/>
    <property type="match status" value="1"/>
</dbReference>
<dbReference type="GO" id="GO:0055085">
    <property type="term" value="P:transmembrane transport"/>
    <property type="evidence" value="ECO:0007669"/>
    <property type="project" value="InterPro"/>
</dbReference>
<protein>
    <submittedName>
        <fullName evidence="9">Carbohydrate ABC transporter permease</fullName>
    </submittedName>
</protein>
<dbReference type="PANTHER" id="PTHR43744:SF2">
    <property type="entry name" value="ARABINOOLIGOSACCHARIDES TRANSPORT SYSTEM PERMEASE PROTEIN ARAQ"/>
    <property type="match status" value="1"/>
</dbReference>
<comment type="similarity">
    <text evidence="7">Belongs to the binding-protein-dependent transport system permease family.</text>
</comment>
<feature type="transmembrane region" description="Helical" evidence="7">
    <location>
        <begin position="12"/>
        <end position="30"/>
    </location>
</feature>